<sequence>MKKEGKPEREGSEFSKEQIETICVILIIKGR</sequence>
<accession>A0A521AVA8</accession>
<dbReference type="AlphaFoldDB" id="A0A521AVA8"/>
<evidence type="ECO:0000313" key="2">
    <source>
        <dbReference type="Proteomes" id="UP000317593"/>
    </source>
</evidence>
<dbReference type="Proteomes" id="UP000317593">
    <property type="component" value="Unassembled WGS sequence"/>
</dbReference>
<reference evidence="1 2" key="1">
    <citation type="submission" date="2017-05" db="EMBL/GenBank/DDBJ databases">
        <authorList>
            <person name="Varghese N."/>
            <person name="Submissions S."/>
        </authorList>
    </citation>
    <scope>NUCLEOTIDE SEQUENCE [LARGE SCALE GENOMIC DNA]</scope>
    <source>
        <strain evidence="1 2">DSM 21194</strain>
    </source>
</reference>
<organism evidence="1 2">
    <name type="scientific">Fodinibius sediminis</name>
    <dbReference type="NCBI Taxonomy" id="1214077"/>
    <lineage>
        <taxon>Bacteria</taxon>
        <taxon>Pseudomonadati</taxon>
        <taxon>Balneolota</taxon>
        <taxon>Balneolia</taxon>
        <taxon>Balneolales</taxon>
        <taxon>Balneolaceae</taxon>
        <taxon>Fodinibius</taxon>
    </lineage>
</organism>
<name>A0A521AVA8_9BACT</name>
<proteinExistence type="predicted"/>
<gene>
    <name evidence="1" type="ORF">SAMN06265218_101392</name>
</gene>
<evidence type="ECO:0000313" key="1">
    <source>
        <dbReference type="EMBL" id="SMO38651.1"/>
    </source>
</evidence>
<keyword evidence="2" id="KW-1185">Reference proteome</keyword>
<protein>
    <submittedName>
        <fullName evidence="1">Uncharacterized protein</fullName>
    </submittedName>
</protein>
<dbReference type="EMBL" id="FXTH01000001">
    <property type="protein sequence ID" value="SMO38651.1"/>
    <property type="molecule type" value="Genomic_DNA"/>
</dbReference>